<protein>
    <submittedName>
        <fullName evidence="1">Uncharacterized protein</fullName>
    </submittedName>
</protein>
<reference evidence="1" key="1">
    <citation type="submission" date="2021-01" db="EMBL/GenBank/DDBJ databases">
        <authorList>
            <person name="Corre E."/>
            <person name="Pelletier E."/>
            <person name="Niang G."/>
            <person name="Scheremetjew M."/>
            <person name="Finn R."/>
            <person name="Kale V."/>
            <person name="Holt S."/>
            <person name="Cochrane G."/>
            <person name="Meng A."/>
            <person name="Brown T."/>
            <person name="Cohen L."/>
        </authorList>
    </citation>
    <scope>NUCLEOTIDE SEQUENCE</scope>
    <source>
        <strain evidence="1">CCMP2078</strain>
    </source>
</reference>
<dbReference type="EMBL" id="HBEA01004747">
    <property type="protein sequence ID" value="CAD8254121.1"/>
    <property type="molecule type" value="Transcribed_RNA"/>
</dbReference>
<organism evidence="1">
    <name type="scientific">Pinguiococcus pyrenoidosus</name>
    <dbReference type="NCBI Taxonomy" id="172671"/>
    <lineage>
        <taxon>Eukaryota</taxon>
        <taxon>Sar</taxon>
        <taxon>Stramenopiles</taxon>
        <taxon>Ochrophyta</taxon>
        <taxon>Pinguiophyceae</taxon>
        <taxon>Pinguiochrysidales</taxon>
        <taxon>Pinguiochrysidaceae</taxon>
        <taxon>Pinguiococcus</taxon>
    </lineage>
</organism>
<dbReference type="AlphaFoldDB" id="A0A7R9U414"/>
<sequence length="102" mass="11432">MPKETYTVRAWLLFRSAPEGASASVRQSKAGEGTGAGLKRVRLHLRKPLERRFNSAEKAPLLPRSGRIVSRWDFEPIASCRRMWRAVEVGRGATVAVGRWVS</sequence>
<accession>A0A7R9U414</accession>
<proteinExistence type="predicted"/>
<gene>
    <name evidence="1" type="ORF">PPYR1160_LOCUS3613</name>
</gene>
<name>A0A7R9U414_9STRA</name>
<evidence type="ECO:0000313" key="1">
    <source>
        <dbReference type="EMBL" id="CAD8254121.1"/>
    </source>
</evidence>